<evidence type="ECO:0000256" key="3">
    <source>
        <dbReference type="ARBA" id="ARBA00022737"/>
    </source>
</evidence>
<feature type="compositionally biased region" description="Polar residues" evidence="8">
    <location>
        <begin position="225"/>
        <end position="235"/>
    </location>
</feature>
<feature type="repeat" description="Pumilio" evidence="7">
    <location>
        <begin position="916"/>
        <end position="951"/>
    </location>
</feature>
<dbReference type="SUPFAM" id="SSF48371">
    <property type="entry name" value="ARM repeat"/>
    <property type="match status" value="1"/>
</dbReference>
<feature type="repeat" description="Pumilio" evidence="7">
    <location>
        <begin position="771"/>
        <end position="806"/>
    </location>
</feature>
<feature type="compositionally biased region" description="Polar residues" evidence="8">
    <location>
        <begin position="379"/>
        <end position="411"/>
    </location>
</feature>
<keyword evidence="11" id="KW-1185">Reference proteome</keyword>
<feature type="compositionally biased region" description="Polar residues" evidence="8">
    <location>
        <begin position="155"/>
        <end position="169"/>
    </location>
</feature>
<evidence type="ECO:0000256" key="7">
    <source>
        <dbReference type="PROSITE-ProRule" id="PRU00317"/>
    </source>
</evidence>
<feature type="compositionally biased region" description="Basic and acidic residues" evidence="8">
    <location>
        <begin position="170"/>
        <end position="181"/>
    </location>
</feature>
<comment type="caution">
    <text evidence="10">The sequence shown here is derived from an EMBL/GenBank/DDBJ whole genome shotgun (WGS) entry which is preliminary data.</text>
</comment>
<feature type="region of interest" description="Disordered" evidence="8">
    <location>
        <begin position="350"/>
        <end position="411"/>
    </location>
</feature>
<dbReference type="PANTHER" id="PTHR12537:SF119">
    <property type="entry name" value="PUMILIO HOMOLOG 6, CHLOROPLASTIC"/>
    <property type="match status" value="1"/>
</dbReference>
<dbReference type="PROSITE" id="PS50302">
    <property type="entry name" value="PUM"/>
    <property type="match status" value="8"/>
</dbReference>
<protein>
    <recommendedName>
        <fullName evidence="9">PUM-HD domain-containing protein</fullName>
    </recommendedName>
</protein>
<reference evidence="10" key="2">
    <citation type="submission" date="2023-06" db="EMBL/GenBank/DDBJ databases">
        <authorList>
            <person name="Ma L."/>
            <person name="Liu K.-W."/>
            <person name="Li Z."/>
            <person name="Hsiao Y.-Y."/>
            <person name="Qi Y."/>
            <person name="Fu T."/>
            <person name="Tang G."/>
            <person name="Zhang D."/>
            <person name="Sun W.-H."/>
            <person name="Liu D.-K."/>
            <person name="Li Y."/>
            <person name="Chen G.-Z."/>
            <person name="Liu X.-D."/>
            <person name="Liao X.-Y."/>
            <person name="Jiang Y.-T."/>
            <person name="Yu X."/>
            <person name="Hao Y."/>
            <person name="Huang J."/>
            <person name="Zhao X.-W."/>
            <person name="Ke S."/>
            <person name="Chen Y.-Y."/>
            <person name="Wu W.-L."/>
            <person name="Hsu J.-L."/>
            <person name="Lin Y.-F."/>
            <person name="Huang M.-D."/>
            <person name="Li C.-Y."/>
            <person name="Huang L."/>
            <person name="Wang Z.-W."/>
            <person name="Zhao X."/>
            <person name="Zhong W.-Y."/>
            <person name="Peng D.-H."/>
            <person name="Ahmad S."/>
            <person name="Lan S."/>
            <person name="Zhang J.-S."/>
            <person name="Tsai W.-C."/>
            <person name="Van De Peer Y."/>
            <person name="Liu Z.-J."/>
        </authorList>
    </citation>
    <scope>NUCLEOTIDE SEQUENCE</scope>
    <source>
        <strain evidence="10">SCP</strain>
        <tissue evidence="10">Leaves</tissue>
    </source>
</reference>
<feature type="region of interest" description="Disordered" evidence="8">
    <location>
        <begin position="220"/>
        <end position="241"/>
    </location>
</feature>
<dbReference type="InterPro" id="IPR016024">
    <property type="entry name" value="ARM-type_fold"/>
</dbReference>
<feature type="region of interest" description="Disordered" evidence="8">
    <location>
        <begin position="301"/>
        <end position="320"/>
    </location>
</feature>
<accession>A0AAV9BG51</accession>
<evidence type="ECO:0000313" key="11">
    <source>
        <dbReference type="Proteomes" id="UP001179952"/>
    </source>
</evidence>
<dbReference type="PANTHER" id="PTHR12537">
    <property type="entry name" value="RNA BINDING PROTEIN PUMILIO-RELATED"/>
    <property type="match status" value="1"/>
</dbReference>
<dbReference type="InterPro" id="IPR033712">
    <property type="entry name" value="Pumilio_RNA-bd"/>
</dbReference>
<dbReference type="Gene3D" id="1.25.10.10">
    <property type="entry name" value="Leucine-rich Repeat Variant"/>
    <property type="match status" value="1"/>
</dbReference>
<feature type="repeat" description="Pumilio" evidence="7">
    <location>
        <begin position="843"/>
        <end position="879"/>
    </location>
</feature>
<keyword evidence="5" id="KW-0694">RNA-binding</keyword>
<proteinExistence type="predicted"/>
<keyword evidence="2" id="KW-0963">Cytoplasm</keyword>
<feature type="domain" description="PUM-HD" evidence="9">
    <location>
        <begin position="679"/>
        <end position="1019"/>
    </location>
</feature>
<dbReference type="PROSITE" id="PS50303">
    <property type="entry name" value="PUM_HD"/>
    <property type="match status" value="1"/>
</dbReference>
<keyword evidence="4" id="KW-0810">Translation regulation</keyword>
<dbReference type="Pfam" id="PF07990">
    <property type="entry name" value="NABP"/>
    <property type="match status" value="1"/>
</dbReference>
<dbReference type="InterPro" id="IPR012940">
    <property type="entry name" value="NABP"/>
</dbReference>
<feature type="region of interest" description="Disordered" evidence="8">
    <location>
        <begin position="638"/>
        <end position="671"/>
    </location>
</feature>
<dbReference type="Pfam" id="PF00806">
    <property type="entry name" value="PUF"/>
    <property type="match status" value="8"/>
</dbReference>
<feature type="compositionally biased region" description="Polar residues" evidence="8">
    <location>
        <begin position="182"/>
        <end position="197"/>
    </location>
</feature>
<sequence length="1028" mass="111926">MAMESPVRFVGSSKSRNWASPMEAAAFDASPNDAPMQDLDSLLKGHRFHGNSSDGIPSRSGSAPPSMEGSLAAIRNFIGNQNSNAEENLVNFSNTIQNCESDEQFRADPAYLAYYYSNVNLNPRLPPPLISRENRRLVHHIGGFGDNWRMASFEDSNNKSTSVSRASLSTHKEEPEDEKSPRLTSSRLAENDAGSLSEQAANSIVGRHKSLVDLIQEDFPRTPSPVYNHSRSSHGTTDEGADTEAQLIPHGSSINLAKTSGPVGLHSGRPTSGGHAVASLNTNLSPSVPAQILSSSDMAGSAYSDIKGKSSGDEACPINDAMSGDVSSNIAAIESKLKGLNISNISNVDDHRSQQAQARQPSQQNSLQQHHMQKRGSAAQVQIMQPHMTSQGPGRLNNSVDHSSYGHSKNTSVEVQPLLQSTGITPPLYAAATAYMAPGNPFLPNMQPASIFGPQYGVGGYAMSSAFMPQFIPGFSSPTAIPMSFESPGSPNFSTQPSGISSGGSITPAVDMQNPYKFYGQVGMAMQPSFTDPMYMQYFQHPSEDAYNGAAQYDPMASRGSVVGQVDVFDSQKGPAIAAHTGDQRPQYLRNTGVSIPSPRKGGITSPNYYGSPTSMGILMQFPTSPLASPVLPGSPVASPSVGGRRNENFRAPLSSSRNTGGYSGWQGQRGREKFEDSKACSFLEELKSNKARRLELSDISGRIVEFSADQHGSRFIQQKLETCSAEEKASVFEEVLPHASMLMTDVFGNYVIQKFFEHGNAEQRKELANQLKGNILPLSLQMYGCRVIQKALEVIELDQKTQLVHELDGHVMRCVRDQNGNHVIQKCIECVPTDKISFIISAFRGQVATLSTHPYGCRVIQRVLEHCSDESQSQCIIDEILQSACALAQDQYGNYVTQHVLERGKPHERSQIITKLAGQIVHMSQHKFASNVIEKCLEYGDSAERDLLINEIVGQTEGNDSLLIMMKDQFANYVVQKILDTCSDKQRAVLLDHIRVHLHALKKYTYGKHIVSRVEELSGEEEHPSGA</sequence>
<dbReference type="Proteomes" id="UP001179952">
    <property type="component" value="Unassembled WGS sequence"/>
</dbReference>
<feature type="region of interest" description="Disordered" evidence="8">
    <location>
        <begin position="155"/>
        <end position="197"/>
    </location>
</feature>
<feature type="repeat" description="Pumilio" evidence="7">
    <location>
        <begin position="880"/>
        <end position="915"/>
    </location>
</feature>
<feature type="compositionally biased region" description="Low complexity" evidence="8">
    <location>
        <begin position="354"/>
        <end position="364"/>
    </location>
</feature>
<dbReference type="AlphaFoldDB" id="A0AAV9BG51"/>
<dbReference type="InterPro" id="IPR001313">
    <property type="entry name" value="Pumilio_RNA-bd_rpt"/>
</dbReference>
<feature type="repeat" description="Pumilio" evidence="7">
    <location>
        <begin position="699"/>
        <end position="734"/>
    </location>
</feature>
<dbReference type="EMBL" id="JAUJYN010000003">
    <property type="protein sequence ID" value="KAK1275077.1"/>
    <property type="molecule type" value="Genomic_DNA"/>
</dbReference>
<feature type="region of interest" description="Disordered" evidence="8">
    <location>
        <begin position="48"/>
        <end position="67"/>
    </location>
</feature>
<evidence type="ECO:0000256" key="8">
    <source>
        <dbReference type="SAM" id="MobiDB-lite"/>
    </source>
</evidence>
<reference evidence="10" key="1">
    <citation type="journal article" date="2023" name="Nat. Commun.">
        <title>Diploid and tetraploid genomes of Acorus and the evolution of monocots.</title>
        <authorList>
            <person name="Ma L."/>
            <person name="Liu K.W."/>
            <person name="Li Z."/>
            <person name="Hsiao Y.Y."/>
            <person name="Qi Y."/>
            <person name="Fu T."/>
            <person name="Tang G.D."/>
            <person name="Zhang D."/>
            <person name="Sun W.H."/>
            <person name="Liu D.K."/>
            <person name="Li Y."/>
            <person name="Chen G.Z."/>
            <person name="Liu X.D."/>
            <person name="Liao X.Y."/>
            <person name="Jiang Y.T."/>
            <person name="Yu X."/>
            <person name="Hao Y."/>
            <person name="Huang J."/>
            <person name="Zhao X.W."/>
            <person name="Ke S."/>
            <person name="Chen Y.Y."/>
            <person name="Wu W.L."/>
            <person name="Hsu J.L."/>
            <person name="Lin Y.F."/>
            <person name="Huang M.D."/>
            <person name="Li C.Y."/>
            <person name="Huang L."/>
            <person name="Wang Z.W."/>
            <person name="Zhao X."/>
            <person name="Zhong W.Y."/>
            <person name="Peng D.H."/>
            <person name="Ahmad S."/>
            <person name="Lan S."/>
            <person name="Zhang J.S."/>
            <person name="Tsai W.C."/>
            <person name="Van de Peer Y."/>
            <person name="Liu Z.J."/>
        </authorList>
    </citation>
    <scope>NUCLEOTIDE SEQUENCE</scope>
    <source>
        <strain evidence="10">SCP</strain>
    </source>
</reference>
<evidence type="ECO:0000256" key="1">
    <source>
        <dbReference type="ARBA" id="ARBA00004496"/>
    </source>
</evidence>
<dbReference type="SMART" id="SM00025">
    <property type="entry name" value="Pumilio"/>
    <property type="match status" value="8"/>
</dbReference>
<feature type="repeat" description="Pumilio" evidence="7">
    <location>
        <begin position="807"/>
        <end position="842"/>
    </location>
</feature>
<dbReference type="GO" id="GO:0005737">
    <property type="term" value="C:cytoplasm"/>
    <property type="evidence" value="ECO:0007669"/>
    <property type="project" value="UniProtKB-SubCell"/>
</dbReference>
<evidence type="ECO:0000256" key="5">
    <source>
        <dbReference type="ARBA" id="ARBA00022884"/>
    </source>
</evidence>
<dbReference type="CDD" id="cd07920">
    <property type="entry name" value="Pumilio"/>
    <property type="match status" value="1"/>
</dbReference>
<dbReference type="InterPro" id="IPR011989">
    <property type="entry name" value="ARM-like"/>
</dbReference>
<dbReference type="FunFam" id="1.25.10.10:FF:000004">
    <property type="entry name" value="Pumilio homolog 1 isoform 2"/>
    <property type="match status" value="1"/>
</dbReference>
<comment type="function">
    <text evidence="6">Sequence-specific RNA-binding protein that regulates translation and mRNA stability by binding the 3'-UTR of target mRNAs. Binds the APUM-binding elements (APBEs) in the 3'-UTR mRNA sequence of CLV1, PNH, WUS and FAS2.</text>
</comment>
<comment type="subcellular location">
    <subcellularLocation>
        <location evidence="1">Cytoplasm</location>
    </subcellularLocation>
</comment>
<evidence type="ECO:0000256" key="4">
    <source>
        <dbReference type="ARBA" id="ARBA00022845"/>
    </source>
</evidence>
<gene>
    <name evidence="10" type="ORF">QJS04_geneDACA004120</name>
</gene>
<evidence type="ECO:0000313" key="10">
    <source>
        <dbReference type="EMBL" id="KAK1275077.1"/>
    </source>
</evidence>
<feature type="compositionally biased region" description="Polar residues" evidence="8">
    <location>
        <begin position="50"/>
        <end position="63"/>
    </location>
</feature>
<name>A0AAV9BG51_ACOGR</name>
<evidence type="ECO:0000259" key="9">
    <source>
        <dbReference type="PROSITE" id="PS50303"/>
    </source>
</evidence>
<keyword evidence="3" id="KW-0677">Repeat</keyword>
<evidence type="ECO:0000256" key="2">
    <source>
        <dbReference type="ARBA" id="ARBA00022490"/>
    </source>
</evidence>
<dbReference type="InterPro" id="IPR033133">
    <property type="entry name" value="PUM-HD"/>
</dbReference>
<dbReference type="GO" id="GO:0003729">
    <property type="term" value="F:mRNA binding"/>
    <property type="evidence" value="ECO:0007669"/>
    <property type="project" value="UniProtKB-ARBA"/>
</dbReference>
<feature type="repeat" description="Pumilio" evidence="7">
    <location>
        <begin position="735"/>
        <end position="770"/>
    </location>
</feature>
<evidence type="ECO:0000256" key="6">
    <source>
        <dbReference type="ARBA" id="ARBA00055193"/>
    </source>
</evidence>
<organism evidence="10 11">
    <name type="scientific">Acorus gramineus</name>
    <name type="common">Dwarf sweet flag</name>
    <dbReference type="NCBI Taxonomy" id="55184"/>
    <lineage>
        <taxon>Eukaryota</taxon>
        <taxon>Viridiplantae</taxon>
        <taxon>Streptophyta</taxon>
        <taxon>Embryophyta</taxon>
        <taxon>Tracheophyta</taxon>
        <taxon>Spermatophyta</taxon>
        <taxon>Magnoliopsida</taxon>
        <taxon>Liliopsida</taxon>
        <taxon>Acoraceae</taxon>
        <taxon>Acorus</taxon>
    </lineage>
</organism>
<feature type="repeat" description="Pumilio" evidence="7">
    <location>
        <begin position="952"/>
        <end position="993"/>
    </location>
</feature>
<dbReference type="GO" id="GO:0006417">
    <property type="term" value="P:regulation of translation"/>
    <property type="evidence" value="ECO:0007669"/>
    <property type="project" value="UniProtKB-KW"/>
</dbReference>